<protein>
    <recommendedName>
        <fullName evidence="12">Methylamine utilization protein MauG</fullName>
    </recommendedName>
</protein>
<dbReference type="RefSeq" id="WP_153549083.1">
    <property type="nucleotide sequence ID" value="NZ_WIXK01000012.1"/>
</dbReference>
<keyword evidence="6 15" id="KW-0732">Signal</keyword>
<evidence type="ECO:0000256" key="15">
    <source>
        <dbReference type="SAM" id="SignalP"/>
    </source>
</evidence>
<keyword evidence="4 13" id="KW-0349">Heme</keyword>
<feature type="binding site" description="covalent" evidence="13">
    <location>
        <position position="91"/>
    </location>
    <ligand>
        <name>heme c</name>
        <dbReference type="ChEBI" id="CHEBI:61717"/>
        <label>1</label>
    </ligand>
</feature>
<evidence type="ECO:0000256" key="7">
    <source>
        <dbReference type="ARBA" id="ARBA00022764"/>
    </source>
</evidence>
<evidence type="ECO:0000256" key="6">
    <source>
        <dbReference type="ARBA" id="ARBA00022729"/>
    </source>
</evidence>
<dbReference type="EMBL" id="WIXK01000012">
    <property type="protein sequence ID" value="MQY44186.1"/>
    <property type="molecule type" value="Genomic_DNA"/>
</dbReference>
<feature type="chain" id="PRO_5032435647" description="Methylamine utilization protein MauG" evidence="15">
    <location>
        <begin position="23"/>
        <end position="355"/>
    </location>
</feature>
<dbReference type="GO" id="GO:0009055">
    <property type="term" value="F:electron transfer activity"/>
    <property type="evidence" value="ECO:0007669"/>
    <property type="project" value="InterPro"/>
</dbReference>
<feature type="binding site" description="axial binding residue" evidence="14">
    <location>
        <position position="240"/>
    </location>
    <ligand>
        <name>heme c</name>
        <dbReference type="ChEBI" id="CHEBI:61717"/>
        <label>2</label>
    </ligand>
    <ligandPart>
        <name>Fe</name>
        <dbReference type="ChEBI" id="CHEBI:18248"/>
    </ligandPart>
</feature>
<feature type="binding site" description="covalent" evidence="13">
    <location>
        <position position="239"/>
    </location>
    <ligand>
        <name>heme c</name>
        <dbReference type="ChEBI" id="CHEBI:61717"/>
        <label>2</label>
    </ligand>
</feature>
<evidence type="ECO:0000256" key="1">
    <source>
        <dbReference type="ARBA" id="ARBA00004418"/>
    </source>
</evidence>
<keyword evidence="8" id="KW-0249">Electron transport</keyword>
<keyword evidence="10 14" id="KW-0408">Iron</keyword>
<accession>A0A844B482</accession>
<comment type="PTM">
    <text evidence="13">Binds 2 heme groups per subunit.</text>
</comment>
<dbReference type="Proteomes" id="UP000436694">
    <property type="component" value="Unassembled WGS sequence"/>
</dbReference>
<comment type="cofactor">
    <cofactor evidence="13">
        <name>heme</name>
        <dbReference type="ChEBI" id="CHEBI:30413"/>
    </cofactor>
    <text evidence="13">Binds 2 heme groups.</text>
</comment>
<comment type="caution">
    <text evidence="17">The sequence shown here is derived from an EMBL/GenBank/DDBJ whole genome shotgun (WGS) entry which is preliminary data.</text>
</comment>
<evidence type="ECO:0000313" key="18">
    <source>
        <dbReference type="Proteomes" id="UP000436694"/>
    </source>
</evidence>
<dbReference type="PIRSF" id="PIRSF000294">
    <property type="entry name" value="Cytochrome-c_peroxidase"/>
    <property type="match status" value="1"/>
</dbReference>
<evidence type="ECO:0000256" key="9">
    <source>
        <dbReference type="ARBA" id="ARBA00023002"/>
    </source>
</evidence>
<comment type="subcellular location">
    <subcellularLocation>
        <location evidence="1">Periplasm</location>
    </subcellularLocation>
</comment>
<evidence type="ECO:0000256" key="11">
    <source>
        <dbReference type="ARBA" id="ARBA00058991"/>
    </source>
</evidence>
<dbReference type="Pfam" id="PF03150">
    <property type="entry name" value="CCP_MauG"/>
    <property type="match status" value="1"/>
</dbReference>
<feature type="binding site" description="covalent" evidence="13">
    <location>
        <position position="94"/>
    </location>
    <ligand>
        <name>heme c</name>
        <dbReference type="ChEBI" id="CHEBI:61717"/>
        <label>1</label>
    </ligand>
</feature>
<organism evidence="17 18">
    <name type="scientific">Tritonibacter aquimaris</name>
    <dbReference type="NCBI Taxonomy" id="2663379"/>
    <lineage>
        <taxon>Bacteria</taxon>
        <taxon>Pseudomonadati</taxon>
        <taxon>Pseudomonadota</taxon>
        <taxon>Alphaproteobacteria</taxon>
        <taxon>Rhodobacterales</taxon>
        <taxon>Paracoccaceae</taxon>
        <taxon>Tritonibacter</taxon>
    </lineage>
</organism>
<name>A0A844B482_9RHOB</name>
<keyword evidence="3" id="KW-0813">Transport</keyword>
<dbReference type="GO" id="GO:0004130">
    <property type="term" value="F:cytochrome-c peroxidase activity"/>
    <property type="evidence" value="ECO:0007669"/>
    <property type="project" value="TreeGrafter"/>
</dbReference>
<feature type="signal peptide" evidence="15">
    <location>
        <begin position="1"/>
        <end position="22"/>
    </location>
</feature>
<dbReference type="GO" id="GO:0046872">
    <property type="term" value="F:metal ion binding"/>
    <property type="evidence" value="ECO:0007669"/>
    <property type="project" value="UniProtKB-KW"/>
</dbReference>
<evidence type="ECO:0000256" key="14">
    <source>
        <dbReference type="PIRSR" id="PIRSR000294-2"/>
    </source>
</evidence>
<evidence type="ECO:0000256" key="8">
    <source>
        <dbReference type="ARBA" id="ARBA00022982"/>
    </source>
</evidence>
<evidence type="ECO:0000256" key="2">
    <source>
        <dbReference type="ARBA" id="ARBA00004856"/>
    </source>
</evidence>
<evidence type="ECO:0000256" key="13">
    <source>
        <dbReference type="PIRSR" id="PIRSR000294-1"/>
    </source>
</evidence>
<evidence type="ECO:0000256" key="12">
    <source>
        <dbReference type="ARBA" id="ARBA00073576"/>
    </source>
</evidence>
<evidence type="ECO:0000259" key="16">
    <source>
        <dbReference type="PROSITE" id="PS51007"/>
    </source>
</evidence>
<dbReference type="InterPro" id="IPR009056">
    <property type="entry name" value="Cyt_c-like_dom"/>
</dbReference>
<evidence type="ECO:0000256" key="3">
    <source>
        <dbReference type="ARBA" id="ARBA00022448"/>
    </source>
</evidence>
<dbReference type="PANTHER" id="PTHR30600:SF10">
    <property type="entry name" value="BLL6722 PROTEIN"/>
    <property type="match status" value="1"/>
</dbReference>
<gene>
    <name evidence="17" type="ORF">GG681_16185</name>
</gene>
<keyword evidence="5 14" id="KW-0479">Metal-binding</keyword>
<dbReference type="SUPFAM" id="SSF46626">
    <property type="entry name" value="Cytochrome c"/>
    <property type="match status" value="2"/>
</dbReference>
<evidence type="ECO:0000256" key="5">
    <source>
        <dbReference type="ARBA" id="ARBA00022723"/>
    </source>
</evidence>
<sequence length="355" mass="39170">MRVLTKALFVLSALGATLFLHADSHAKSYTYISAKELAQALTGPDRATRSAFRRPTRIPFPPDNAFRHDAAVLGKMLFFDPRLSGSQNISCSTCHNPSFGWATPVHPVASEQERVGRRHAPSIVNVAWTTPLFWDGRAATLEDQAVGPILDPNEMDSDFDTIIHRLEKVSAYRRWFDLVYPDEGITAGTVVRSLATYQRTIVSGGAPFDDWISGNAGAISDEARRGFELFRGRAGCISCHSSWMFTDNNMHDIGLRSPDLGQGALEGQPSSQNYHFKTPGLRNITMRAPYMHDGSIPTLREVIRHYANGGSIWVARDVDIEPFTISETEIDELIAFLNTLSTSNPVGQPPTLPAN</sequence>
<feature type="domain" description="Cytochrome c" evidence="16">
    <location>
        <begin position="221"/>
        <end position="341"/>
    </location>
</feature>
<evidence type="ECO:0000313" key="17">
    <source>
        <dbReference type="EMBL" id="MQY44186.1"/>
    </source>
</evidence>
<evidence type="ECO:0000256" key="4">
    <source>
        <dbReference type="ARBA" id="ARBA00022617"/>
    </source>
</evidence>
<feature type="binding site" description="axial binding residue" evidence="14">
    <location>
        <position position="95"/>
    </location>
    <ligand>
        <name>heme c</name>
        <dbReference type="ChEBI" id="CHEBI:61717"/>
        <label>1</label>
    </ligand>
    <ligandPart>
        <name>Fe</name>
        <dbReference type="ChEBI" id="CHEBI:18248"/>
    </ligandPart>
</feature>
<keyword evidence="18" id="KW-1185">Reference proteome</keyword>
<dbReference type="GO" id="GO:0020037">
    <property type="term" value="F:heme binding"/>
    <property type="evidence" value="ECO:0007669"/>
    <property type="project" value="InterPro"/>
</dbReference>
<dbReference type="GO" id="GO:0042597">
    <property type="term" value="C:periplasmic space"/>
    <property type="evidence" value="ECO:0007669"/>
    <property type="project" value="UniProtKB-SubCell"/>
</dbReference>
<dbReference type="PANTHER" id="PTHR30600">
    <property type="entry name" value="CYTOCHROME C PEROXIDASE-RELATED"/>
    <property type="match status" value="1"/>
</dbReference>
<dbReference type="InterPro" id="IPR026259">
    <property type="entry name" value="MauG/Cytc_peroxidase"/>
</dbReference>
<evidence type="ECO:0000256" key="10">
    <source>
        <dbReference type="ARBA" id="ARBA00023004"/>
    </source>
</evidence>
<comment type="function">
    <text evidence="11">Involved in methylamine metabolism. Essential for the maturation of the beta subunit of MADH, presumably via a step in the biosynthesis of tryptophan tryptophylquinone (TTQ), the cofactor of MADH.</text>
</comment>
<dbReference type="AlphaFoldDB" id="A0A844B482"/>
<dbReference type="PROSITE" id="PS51007">
    <property type="entry name" value="CYTC"/>
    <property type="match status" value="2"/>
</dbReference>
<feature type="binding site" description="covalent" evidence="13">
    <location>
        <position position="236"/>
    </location>
    <ligand>
        <name>heme c</name>
        <dbReference type="ChEBI" id="CHEBI:61717"/>
        <label>2</label>
    </ligand>
</feature>
<keyword evidence="7" id="KW-0574">Periplasm</keyword>
<reference evidence="17 18" key="1">
    <citation type="submission" date="2019-10" db="EMBL/GenBank/DDBJ databases">
        <title>Epibacterium sp. nov., isolated from seawater.</title>
        <authorList>
            <person name="Zhang X."/>
            <person name="Li N."/>
        </authorList>
    </citation>
    <scope>NUCLEOTIDE SEQUENCE [LARGE SCALE GENOMIC DNA]</scope>
    <source>
        <strain evidence="17 18">SM1969</strain>
    </source>
</reference>
<dbReference type="FunFam" id="1.10.760.10:FF:000019">
    <property type="entry name" value="Di-heme cytochrome C peroxidase"/>
    <property type="match status" value="1"/>
</dbReference>
<keyword evidence="9" id="KW-0560">Oxidoreductase</keyword>
<dbReference type="InterPro" id="IPR051395">
    <property type="entry name" value="Cytochrome_c_Peroxidase/MauG"/>
</dbReference>
<dbReference type="Gene3D" id="1.10.760.10">
    <property type="entry name" value="Cytochrome c-like domain"/>
    <property type="match status" value="2"/>
</dbReference>
<dbReference type="InterPro" id="IPR004852">
    <property type="entry name" value="Di-haem_cyt_c_peroxidsae"/>
</dbReference>
<proteinExistence type="predicted"/>
<feature type="domain" description="Cytochrome c" evidence="16">
    <location>
        <begin position="69"/>
        <end position="170"/>
    </location>
</feature>
<comment type="pathway">
    <text evidence="2">One-carbon metabolism; methylamine degradation.</text>
</comment>
<dbReference type="InterPro" id="IPR036909">
    <property type="entry name" value="Cyt_c-like_dom_sf"/>
</dbReference>